<name>A0A914RFD1_PAREQ</name>
<dbReference type="Proteomes" id="UP000887564">
    <property type="component" value="Unplaced"/>
</dbReference>
<evidence type="ECO:0000313" key="1">
    <source>
        <dbReference type="Proteomes" id="UP000887564"/>
    </source>
</evidence>
<accession>A0A914RFD1</accession>
<reference evidence="2" key="1">
    <citation type="submission" date="2022-11" db="UniProtKB">
        <authorList>
            <consortium name="WormBaseParasite"/>
        </authorList>
    </citation>
    <scope>IDENTIFICATION</scope>
</reference>
<dbReference type="WBParaSite" id="PEQ_0000040301-mRNA-1">
    <property type="protein sequence ID" value="PEQ_0000040301-mRNA-1"/>
    <property type="gene ID" value="PEQ_0000040301"/>
</dbReference>
<dbReference type="AlphaFoldDB" id="A0A914RFD1"/>
<organism evidence="1 2">
    <name type="scientific">Parascaris equorum</name>
    <name type="common">Equine roundworm</name>
    <dbReference type="NCBI Taxonomy" id="6256"/>
    <lineage>
        <taxon>Eukaryota</taxon>
        <taxon>Metazoa</taxon>
        <taxon>Ecdysozoa</taxon>
        <taxon>Nematoda</taxon>
        <taxon>Chromadorea</taxon>
        <taxon>Rhabditida</taxon>
        <taxon>Spirurina</taxon>
        <taxon>Ascaridomorpha</taxon>
        <taxon>Ascaridoidea</taxon>
        <taxon>Ascarididae</taxon>
        <taxon>Parascaris</taxon>
    </lineage>
</organism>
<keyword evidence="1" id="KW-1185">Reference proteome</keyword>
<sequence length="57" mass="6716">VRRVLHTNLRHHLPSRHSSHLHRRAVACILGKRSAPYLHTFQIHRYSPTKKCTVHCT</sequence>
<proteinExistence type="predicted"/>
<evidence type="ECO:0000313" key="2">
    <source>
        <dbReference type="WBParaSite" id="PEQ_0000040301-mRNA-1"/>
    </source>
</evidence>
<protein>
    <submittedName>
        <fullName evidence="2">Uncharacterized protein</fullName>
    </submittedName>
</protein>